<dbReference type="EMBL" id="UINC01006027">
    <property type="protein sequence ID" value="SVA25027.1"/>
    <property type="molecule type" value="Genomic_DNA"/>
</dbReference>
<sequence>MLRLSKKAEYALMALKDLASRPETEAPSAREIAERYGIPLELMAKVLQRLVRRDLLASHHGTRGGYQLARPSGQISVAEVIEAIDGPVMVTACASMDDDCDQFANCNIRDPLWRVKDQIVRALTSYSLQALAADRAPLVPVSLAPRSPGTNGLAVPVDTR</sequence>
<dbReference type="PROSITE" id="PS51197">
    <property type="entry name" value="HTH_RRF2_2"/>
    <property type="match status" value="1"/>
</dbReference>
<evidence type="ECO:0000313" key="1">
    <source>
        <dbReference type="EMBL" id="SVA25027.1"/>
    </source>
</evidence>
<organism evidence="1">
    <name type="scientific">marine metagenome</name>
    <dbReference type="NCBI Taxonomy" id="408172"/>
    <lineage>
        <taxon>unclassified sequences</taxon>
        <taxon>metagenomes</taxon>
        <taxon>ecological metagenomes</taxon>
    </lineage>
</organism>
<accession>A0A381UCE7</accession>
<dbReference type="InterPro" id="IPR000944">
    <property type="entry name" value="Tscrpt_reg_Rrf2"/>
</dbReference>
<dbReference type="AlphaFoldDB" id="A0A381UCE7"/>
<dbReference type="NCBIfam" id="TIGR00738">
    <property type="entry name" value="rrf2_super"/>
    <property type="match status" value="1"/>
</dbReference>
<dbReference type="Gene3D" id="1.10.10.10">
    <property type="entry name" value="Winged helix-like DNA-binding domain superfamily/Winged helix DNA-binding domain"/>
    <property type="match status" value="1"/>
</dbReference>
<evidence type="ECO:0008006" key="2">
    <source>
        <dbReference type="Google" id="ProtNLM"/>
    </source>
</evidence>
<gene>
    <name evidence="1" type="ORF">METZ01_LOCUS77881</name>
</gene>
<protein>
    <recommendedName>
        <fullName evidence="2">Transcriptional regulator</fullName>
    </recommendedName>
</protein>
<dbReference type="Pfam" id="PF02082">
    <property type="entry name" value="Rrf2"/>
    <property type="match status" value="1"/>
</dbReference>
<reference evidence="1" key="1">
    <citation type="submission" date="2018-05" db="EMBL/GenBank/DDBJ databases">
        <authorList>
            <person name="Lanie J.A."/>
            <person name="Ng W.-L."/>
            <person name="Kazmierczak K.M."/>
            <person name="Andrzejewski T.M."/>
            <person name="Davidsen T.M."/>
            <person name="Wayne K.J."/>
            <person name="Tettelin H."/>
            <person name="Glass J.I."/>
            <person name="Rusch D."/>
            <person name="Podicherti R."/>
            <person name="Tsui H.-C.T."/>
            <person name="Winkler M.E."/>
        </authorList>
    </citation>
    <scope>NUCLEOTIDE SEQUENCE</scope>
</reference>
<dbReference type="GO" id="GO:0005829">
    <property type="term" value="C:cytosol"/>
    <property type="evidence" value="ECO:0007669"/>
    <property type="project" value="TreeGrafter"/>
</dbReference>
<dbReference type="SUPFAM" id="SSF46785">
    <property type="entry name" value="Winged helix' DNA-binding domain"/>
    <property type="match status" value="1"/>
</dbReference>
<dbReference type="InterPro" id="IPR036390">
    <property type="entry name" value="WH_DNA-bd_sf"/>
</dbReference>
<dbReference type="PANTHER" id="PTHR33221:SF15">
    <property type="entry name" value="HTH-TYPE TRANSCRIPTIONAL REGULATOR YWGB-RELATED"/>
    <property type="match status" value="1"/>
</dbReference>
<dbReference type="InterPro" id="IPR036388">
    <property type="entry name" value="WH-like_DNA-bd_sf"/>
</dbReference>
<proteinExistence type="predicted"/>
<dbReference type="PANTHER" id="PTHR33221">
    <property type="entry name" value="WINGED HELIX-TURN-HELIX TRANSCRIPTIONAL REGULATOR, RRF2 FAMILY"/>
    <property type="match status" value="1"/>
</dbReference>
<name>A0A381UCE7_9ZZZZ</name>
<dbReference type="GO" id="GO:0003700">
    <property type="term" value="F:DNA-binding transcription factor activity"/>
    <property type="evidence" value="ECO:0007669"/>
    <property type="project" value="TreeGrafter"/>
</dbReference>